<proteinExistence type="predicted"/>
<dbReference type="AlphaFoldDB" id="A0A291QB99"/>
<dbReference type="RefSeq" id="WP_098243549.1">
    <property type="nucleotide sequence ID" value="NZ_CP022685.1"/>
</dbReference>
<dbReference type="EMBL" id="CP022685">
    <property type="protein sequence ID" value="ATL28981.1"/>
    <property type="molecule type" value="Genomic_DNA"/>
</dbReference>
<name>A0A291QB99_9ACTN</name>
<gene>
    <name evidence="1" type="ORF">KY5_3963c</name>
</gene>
<dbReference type="Proteomes" id="UP000221011">
    <property type="component" value="Chromosome"/>
</dbReference>
<reference evidence="1 2" key="1">
    <citation type="submission" date="2017-08" db="EMBL/GenBank/DDBJ databases">
        <title>Complete Genome Sequence of Streptomyces formicae KY5, the formicamycin producer.</title>
        <authorList>
            <person name="Holmes N.A."/>
            <person name="Devine R."/>
            <person name="Qin Z."/>
            <person name="Seipke R.F."/>
            <person name="Wilkinson B."/>
            <person name="Hutchings M.I."/>
        </authorList>
    </citation>
    <scope>NUCLEOTIDE SEQUENCE [LARGE SCALE GENOMIC DNA]</scope>
    <source>
        <strain evidence="1 2">KY5</strain>
    </source>
</reference>
<sequence>MSLNPLSEATNKALVTALDNLNVVGAGQGAVPSAVSALGHAERVASAPIRLSEAQLDKVVHLVRSHGYGVTGPQGTLPPLD</sequence>
<organism evidence="1 2">
    <name type="scientific">Streptomyces formicae</name>
    <dbReference type="NCBI Taxonomy" id="1616117"/>
    <lineage>
        <taxon>Bacteria</taxon>
        <taxon>Bacillati</taxon>
        <taxon>Actinomycetota</taxon>
        <taxon>Actinomycetes</taxon>
        <taxon>Kitasatosporales</taxon>
        <taxon>Streptomycetaceae</taxon>
        <taxon>Streptomyces</taxon>
    </lineage>
</organism>
<evidence type="ECO:0000313" key="2">
    <source>
        <dbReference type="Proteomes" id="UP000221011"/>
    </source>
</evidence>
<accession>A0A291QB99</accession>
<dbReference type="KEGG" id="sfk:KY5_3963c"/>
<keyword evidence="2" id="KW-1185">Reference proteome</keyword>
<evidence type="ECO:0000313" key="1">
    <source>
        <dbReference type="EMBL" id="ATL28981.1"/>
    </source>
</evidence>
<protein>
    <submittedName>
        <fullName evidence="1">Uncharacterized protein</fullName>
    </submittedName>
</protein>